<reference evidence="2" key="3">
    <citation type="submission" date="2019-09" db="EMBL/GenBank/DDBJ databases">
        <title>Co-occurence of chitin degradation, pigmentation and bioactivity in marine Pseudoalteromonas.</title>
        <authorList>
            <person name="Sonnenschein E.C."/>
            <person name="Bech P.K."/>
        </authorList>
    </citation>
    <scope>NUCLEOTIDE SEQUENCE</scope>
    <source>
        <strain evidence="2">S3790</strain>
        <strain evidence="4">S3895</strain>
    </source>
</reference>
<dbReference type="AlphaFoldDB" id="A0A5S3V986"/>
<dbReference type="Gene3D" id="2.40.10.220">
    <property type="entry name" value="predicted glycosyltransferase like domains"/>
    <property type="match status" value="1"/>
</dbReference>
<name>A0A5S3V986_9GAMM</name>
<keyword evidence="4" id="KW-1185">Reference proteome</keyword>
<protein>
    <submittedName>
        <fullName evidence="2">Pilus assembly protein PilZ</fullName>
    </submittedName>
</protein>
<dbReference type="InterPro" id="IPR009875">
    <property type="entry name" value="PilZ_domain"/>
</dbReference>
<dbReference type="Proteomes" id="UP000307217">
    <property type="component" value="Unassembled WGS sequence"/>
</dbReference>
<organism evidence="2 5">
    <name type="scientific">Pseudoalteromonas aurantia</name>
    <dbReference type="NCBI Taxonomy" id="43654"/>
    <lineage>
        <taxon>Bacteria</taxon>
        <taxon>Pseudomonadati</taxon>
        <taxon>Pseudomonadota</taxon>
        <taxon>Gammaproteobacteria</taxon>
        <taxon>Alteromonadales</taxon>
        <taxon>Pseudoalteromonadaceae</taxon>
        <taxon>Pseudoalteromonas</taxon>
    </lineage>
</organism>
<evidence type="ECO:0000313" key="4">
    <source>
        <dbReference type="Proteomes" id="UP000307164"/>
    </source>
</evidence>
<sequence>MQELLVDFEDLDELYRCYMPALKHGGLFVKTNTRYELGQPANMRVTLPDALEHDLVLGKVVWITPQGAQNSNPPGVGIGFVEDKDRVNDKIIKLLGTMLNADKPTYTM</sequence>
<dbReference type="Pfam" id="PF07238">
    <property type="entry name" value="PilZ"/>
    <property type="match status" value="1"/>
</dbReference>
<dbReference type="OrthoDB" id="5296245at2"/>
<proteinExistence type="predicted"/>
<reference evidence="5" key="2">
    <citation type="submission" date="2019-06" db="EMBL/GenBank/DDBJ databases">
        <title>Co-occurence of chitin degradation, pigmentation and bioactivity in marine Pseudoalteromonas.</title>
        <authorList>
            <person name="Sonnenschein E.C."/>
            <person name="Bech P.K."/>
        </authorList>
    </citation>
    <scope>NUCLEOTIDE SEQUENCE [LARGE SCALE GENOMIC DNA]</scope>
    <source>
        <strain evidence="5">S3790</strain>
        <strain evidence="3">S3895</strain>
    </source>
</reference>
<accession>A0A5S3V986</accession>
<evidence type="ECO:0000313" key="2">
    <source>
        <dbReference type="EMBL" id="TMO68007.1"/>
    </source>
</evidence>
<dbReference type="RefSeq" id="WP_138592066.1">
    <property type="nucleotide sequence ID" value="NZ_PNBW01000052.1"/>
</dbReference>
<feature type="domain" description="PilZ" evidence="1">
    <location>
        <begin position="7"/>
        <end position="94"/>
    </location>
</feature>
<comment type="caution">
    <text evidence="2">The sequence shown here is derived from an EMBL/GenBank/DDBJ whole genome shotgun (WGS) entry which is preliminary data.</text>
</comment>
<dbReference type="EMBL" id="PNBX01000047">
    <property type="protein sequence ID" value="TMO68007.1"/>
    <property type="molecule type" value="Genomic_DNA"/>
</dbReference>
<evidence type="ECO:0000259" key="1">
    <source>
        <dbReference type="Pfam" id="PF07238"/>
    </source>
</evidence>
<dbReference type="GO" id="GO:0035438">
    <property type="term" value="F:cyclic-di-GMP binding"/>
    <property type="evidence" value="ECO:0007669"/>
    <property type="project" value="InterPro"/>
</dbReference>
<dbReference type="EMBL" id="PNBW01000052">
    <property type="protein sequence ID" value="TMO73935.1"/>
    <property type="molecule type" value="Genomic_DNA"/>
</dbReference>
<reference evidence="4 5" key="1">
    <citation type="submission" date="2018-01" db="EMBL/GenBank/DDBJ databases">
        <authorList>
            <person name="Paulsen S."/>
            <person name="Gram L.K."/>
        </authorList>
    </citation>
    <scope>NUCLEOTIDE SEQUENCE [LARGE SCALE GENOMIC DNA]</scope>
    <source>
        <strain evidence="2 5">S3790</strain>
        <strain evidence="3 4">S3895</strain>
    </source>
</reference>
<gene>
    <name evidence="2" type="ORF">CWC19_11850</name>
    <name evidence="3" type="ORF">CWC20_11940</name>
</gene>
<evidence type="ECO:0000313" key="5">
    <source>
        <dbReference type="Proteomes" id="UP000307217"/>
    </source>
</evidence>
<dbReference type="Proteomes" id="UP000307164">
    <property type="component" value="Unassembled WGS sequence"/>
</dbReference>
<evidence type="ECO:0000313" key="3">
    <source>
        <dbReference type="EMBL" id="TMO73935.1"/>
    </source>
</evidence>